<evidence type="ECO:0000256" key="3">
    <source>
        <dbReference type="ARBA" id="ARBA00022448"/>
    </source>
</evidence>
<evidence type="ECO:0000256" key="7">
    <source>
        <dbReference type="ARBA" id="ARBA00023136"/>
    </source>
</evidence>
<dbReference type="InterPro" id="IPR000522">
    <property type="entry name" value="ABC_transptr_permease_BtuC"/>
</dbReference>
<keyword evidence="4" id="KW-1003">Cell membrane</keyword>
<keyword evidence="6 8" id="KW-1133">Transmembrane helix</keyword>
<sequence length="344" mass="37006">MSMEGMYRSLIYRRVQFLLTFFVLSVILAVLNLTTGPMNLGVGDVLSSLLNPGTAPKDVVVWEYRLPWTLTALLVGGALGLAGLQMQTILNNPLASPYTLGVSAGAGFGAALAYVLGVKVIPAVPPEFVVPVNAFFFSFLTCMLIMFIGKLRGFTSETLVLGGIAISFMFQSLLALLQYYASEETLQAIVFWLFGSLTKASLLKAQVILAVLVPVTLALMLRSWKITALRLGEEKARALGVNTEAIRVEVLVYVSLLTSIAICFVGIIGFVGLVAPHIARMLIGEDQRFLIIGSILCGGVVLLGGALVSKTVVPGAIFPIGIITSLLGVPFFMFLVMRGRRQIW</sequence>
<dbReference type="InterPro" id="IPR037294">
    <property type="entry name" value="ABC_BtuC-like"/>
</dbReference>
<dbReference type="Proteomes" id="UP000034723">
    <property type="component" value="Chromosome"/>
</dbReference>
<feature type="transmembrane region" description="Helical" evidence="8">
    <location>
        <begin position="159"/>
        <end position="180"/>
    </location>
</feature>
<evidence type="ECO:0000256" key="1">
    <source>
        <dbReference type="ARBA" id="ARBA00004651"/>
    </source>
</evidence>
<dbReference type="FunFam" id="1.10.3470.10:FF:000001">
    <property type="entry name" value="Vitamin B12 ABC transporter permease BtuC"/>
    <property type="match status" value="1"/>
</dbReference>
<protein>
    <submittedName>
        <fullName evidence="9">ABC-type Fe3+-siderophore transport system, permease component</fullName>
    </submittedName>
</protein>
<dbReference type="AlphaFoldDB" id="A0A0F7IF58"/>
<dbReference type="CDD" id="cd06550">
    <property type="entry name" value="TM_ABC_iron-siderophores_like"/>
    <property type="match status" value="1"/>
</dbReference>
<comment type="subcellular location">
    <subcellularLocation>
        <location evidence="1">Cell membrane</location>
        <topology evidence="1">Multi-pass membrane protein</topology>
    </subcellularLocation>
</comment>
<dbReference type="STRING" id="113653.GAH_01338"/>
<dbReference type="Pfam" id="PF01032">
    <property type="entry name" value="FecCD"/>
    <property type="match status" value="1"/>
</dbReference>
<gene>
    <name evidence="9" type="ORF">GAH_01338</name>
</gene>
<name>A0A0F7IF58_9EURY</name>
<dbReference type="PANTHER" id="PTHR30472:SF25">
    <property type="entry name" value="ABC TRANSPORTER PERMEASE PROTEIN MJ0876-RELATED"/>
    <property type="match status" value="1"/>
</dbReference>
<accession>A0A0F7IF58</accession>
<evidence type="ECO:0000256" key="2">
    <source>
        <dbReference type="ARBA" id="ARBA00007935"/>
    </source>
</evidence>
<reference evidence="9 10" key="1">
    <citation type="submission" date="2015-04" db="EMBL/GenBank/DDBJ databases">
        <title>The complete genome sequence of the hyperthermophilic, obligate iron-reducing archaeon Geoglobus ahangari strain 234T.</title>
        <authorList>
            <person name="Manzella M.P."/>
            <person name="Holmes D.E."/>
            <person name="Rocheleau J.M."/>
            <person name="Chung A."/>
            <person name="Reguera G."/>
            <person name="Kashefi K."/>
        </authorList>
    </citation>
    <scope>NUCLEOTIDE SEQUENCE [LARGE SCALE GENOMIC DNA]</scope>
    <source>
        <strain evidence="9 10">234</strain>
    </source>
</reference>
<evidence type="ECO:0000313" key="10">
    <source>
        <dbReference type="Proteomes" id="UP000034723"/>
    </source>
</evidence>
<feature type="transmembrane region" description="Helical" evidence="8">
    <location>
        <begin position="128"/>
        <end position="147"/>
    </location>
</feature>
<keyword evidence="7 8" id="KW-0472">Membrane</keyword>
<feature type="transmembrane region" description="Helical" evidence="8">
    <location>
        <begin position="98"/>
        <end position="116"/>
    </location>
</feature>
<dbReference type="RefSeq" id="WP_048096811.1">
    <property type="nucleotide sequence ID" value="NZ_CP011267.1"/>
</dbReference>
<keyword evidence="10" id="KW-1185">Reference proteome</keyword>
<dbReference type="Gene3D" id="1.10.3470.10">
    <property type="entry name" value="ABC transporter involved in vitamin B12 uptake, BtuC"/>
    <property type="match status" value="1"/>
</dbReference>
<dbReference type="OrthoDB" id="27848at2157"/>
<proteinExistence type="inferred from homology"/>
<organism evidence="9 10">
    <name type="scientific">Geoglobus ahangari</name>
    <dbReference type="NCBI Taxonomy" id="113653"/>
    <lineage>
        <taxon>Archaea</taxon>
        <taxon>Methanobacteriati</taxon>
        <taxon>Methanobacteriota</taxon>
        <taxon>Archaeoglobi</taxon>
        <taxon>Archaeoglobales</taxon>
        <taxon>Archaeoglobaceae</taxon>
        <taxon>Geoglobus</taxon>
    </lineage>
</organism>
<dbReference type="GO" id="GO:0033214">
    <property type="term" value="P:siderophore-iron import into cell"/>
    <property type="evidence" value="ECO:0007669"/>
    <property type="project" value="TreeGrafter"/>
</dbReference>
<dbReference type="GO" id="GO:0005886">
    <property type="term" value="C:plasma membrane"/>
    <property type="evidence" value="ECO:0007669"/>
    <property type="project" value="UniProtKB-SubCell"/>
</dbReference>
<feature type="transmembrane region" description="Helical" evidence="8">
    <location>
        <begin position="289"/>
        <end position="309"/>
    </location>
</feature>
<evidence type="ECO:0000256" key="4">
    <source>
        <dbReference type="ARBA" id="ARBA00022475"/>
    </source>
</evidence>
<dbReference type="SUPFAM" id="SSF81345">
    <property type="entry name" value="ABC transporter involved in vitamin B12 uptake, BtuC"/>
    <property type="match status" value="1"/>
</dbReference>
<feature type="transmembrane region" description="Helical" evidence="8">
    <location>
        <begin position="250"/>
        <end position="277"/>
    </location>
</feature>
<dbReference type="PATRIC" id="fig|113653.22.peg.1323"/>
<dbReference type="PANTHER" id="PTHR30472">
    <property type="entry name" value="FERRIC ENTEROBACTIN TRANSPORT SYSTEM PERMEASE PROTEIN"/>
    <property type="match status" value="1"/>
</dbReference>
<evidence type="ECO:0000256" key="6">
    <source>
        <dbReference type="ARBA" id="ARBA00022989"/>
    </source>
</evidence>
<comment type="similarity">
    <text evidence="2">Belongs to the binding-protein-dependent transport system permease family. FecCD subfamily.</text>
</comment>
<evidence type="ECO:0000256" key="5">
    <source>
        <dbReference type="ARBA" id="ARBA00022692"/>
    </source>
</evidence>
<evidence type="ECO:0000313" key="9">
    <source>
        <dbReference type="EMBL" id="AKG91360.1"/>
    </source>
</evidence>
<dbReference type="HOGENOM" id="CLU_013016_0_0_2"/>
<feature type="transmembrane region" description="Helical" evidence="8">
    <location>
        <begin position="315"/>
        <end position="336"/>
    </location>
</feature>
<dbReference type="EMBL" id="CP011267">
    <property type="protein sequence ID" value="AKG91360.1"/>
    <property type="molecule type" value="Genomic_DNA"/>
</dbReference>
<feature type="transmembrane region" description="Helical" evidence="8">
    <location>
        <begin position="207"/>
        <end position="224"/>
    </location>
</feature>
<dbReference type="KEGG" id="gah:GAH_01338"/>
<dbReference type="GeneID" id="24803910"/>
<keyword evidence="5 8" id="KW-0812">Transmembrane</keyword>
<keyword evidence="3" id="KW-0813">Transport</keyword>
<evidence type="ECO:0000256" key="8">
    <source>
        <dbReference type="SAM" id="Phobius"/>
    </source>
</evidence>
<feature type="transmembrane region" description="Helical" evidence="8">
    <location>
        <begin position="67"/>
        <end position="86"/>
    </location>
</feature>
<dbReference type="InParanoid" id="A0A0F7IF58"/>
<dbReference type="GO" id="GO:0022857">
    <property type="term" value="F:transmembrane transporter activity"/>
    <property type="evidence" value="ECO:0007669"/>
    <property type="project" value="InterPro"/>
</dbReference>